<evidence type="ECO:0000313" key="11">
    <source>
        <dbReference type="EnsemblPlants" id="OGLUM08G06260.1"/>
    </source>
</evidence>
<dbReference type="EC" id="2.7.11.1" evidence="1"/>
<dbReference type="GO" id="GO:0005886">
    <property type="term" value="C:plasma membrane"/>
    <property type="evidence" value="ECO:0007669"/>
    <property type="project" value="TreeGrafter"/>
</dbReference>
<keyword evidence="3" id="KW-0433">Leucine-rich repeat</keyword>
<keyword evidence="5" id="KW-0732">Signal</keyword>
<proteinExistence type="predicted"/>
<dbReference type="InterPro" id="IPR025875">
    <property type="entry name" value="Leu-rich_rpt_4"/>
</dbReference>
<keyword evidence="7" id="KW-0418">Kinase</keyword>
<evidence type="ECO:0000256" key="1">
    <source>
        <dbReference type="ARBA" id="ARBA00012513"/>
    </source>
</evidence>
<keyword evidence="2" id="KW-0723">Serine/threonine-protein kinase</keyword>
<evidence type="ECO:0000256" key="4">
    <source>
        <dbReference type="ARBA" id="ARBA00022679"/>
    </source>
</evidence>
<dbReference type="FunFam" id="3.80.10.10:FF:000041">
    <property type="entry name" value="LRR receptor-like serine/threonine-protein kinase ERECTA"/>
    <property type="match status" value="1"/>
</dbReference>
<name>A0A0E0AS19_9ORYZ</name>
<dbReference type="PANTHER" id="PTHR48006:SF34">
    <property type="entry name" value="OS08G0203700 PROTEIN"/>
    <property type="match status" value="1"/>
</dbReference>
<reference evidence="11" key="2">
    <citation type="submission" date="2018-05" db="EMBL/GenBank/DDBJ databases">
        <title>OgluRS3 (Oryza glumaepatula Reference Sequence Version 3).</title>
        <authorList>
            <person name="Zhang J."/>
            <person name="Kudrna D."/>
            <person name="Lee S."/>
            <person name="Talag J."/>
            <person name="Welchert J."/>
            <person name="Wing R.A."/>
        </authorList>
    </citation>
    <scope>NUCLEOTIDE SEQUENCE [LARGE SCALE GENOMIC DNA]</scope>
</reference>
<evidence type="ECO:0000256" key="6">
    <source>
        <dbReference type="ARBA" id="ARBA00022737"/>
    </source>
</evidence>
<evidence type="ECO:0000256" key="5">
    <source>
        <dbReference type="ARBA" id="ARBA00022729"/>
    </source>
</evidence>
<dbReference type="Proteomes" id="UP000026961">
    <property type="component" value="Chromosome 8"/>
</dbReference>
<accession>A0A0E0AS19</accession>
<evidence type="ECO:0000256" key="9">
    <source>
        <dbReference type="ARBA" id="ARBA00047899"/>
    </source>
</evidence>
<keyword evidence="6" id="KW-0677">Repeat</keyword>
<dbReference type="GO" id="GO:0004674">
    <property type="term" value="F:protein serine/threonine kinase activity"/>
    <property type="evidence" value="ECO:0007669"/>
    <property type="project" value="UniProtKB-KW"/>
</dbReference>
<dbReference type="PANTHER" id="PTHR48006">
    <property type="entry name" value="LEUCINE-RICH REPEAT-CONTAINING PROTEIN DDB_G0281931-RELATED"/>
    <property type="match status" value="1"/>
</dbReference>
<dbReference type="InterPro" id="IPR051824">
    <property type="entry name" value="LRR_Rcpt-Like_S/T_Kinase"/>
</dbReference>
<organism evidence="11">
    <name type="scientific">Oryza glumipatula</name>
    <dbReference type="NCBI Taxonomy" id="40148"/>
    <lineage>
        <taxon>Eukaryota</taxon>
        <taxon>Viridiplantae</taxon>
        <taxon>Streptophyta</taxon>
        <taxon>Embryophyta</taxon>
        <taxon>Tracheophyta</taxon>
        <taxon>Spermatophyta</taxon>
        <taxon>Magnoliopsida</taxon>
        <taxon>Liliopsida</taxon>
        <taxon>Poales</taxon>
        <taxon>Poaceae</taxon>
        <taxon>BOP clade</taxon>
        <taxon>Oryzoideae</taxon>
        <taxon>Oryzeae</taxon>
        <taxon>Oryzinae</taxon>
        <taxon>Oryza</taxon>
    </lineage>
</organism>
<dbReference type="Pfam" id="PF12799">
    <property type="entry name" value="LRR_4"/>
    <property type="match status" value="1"/>
</dbReference>
<dbReference type="STRING" id="40148.A0A0E0AS19"/>
<evidence type="ECO:0000256" key="2">
    <source>
        <dbReference type="ARBA" id="ARBA00022527"/>
    </source>
</evidence>
<dbReference type="InterPro" id="IPR032675">
    <property type="entry name" value="LRR_dom_sf"/>
</dbReference>
<evidence type="ECO:0000256" key="10">
    <source>
        <dbReference type="ARBA" id="ARBA00048679"/>
    </source>
</evidence>
<keyword evidence="4" id="KW-0808">Transferase</keyword>
<evidence type="ECO:0000256" key="8">
    <source>
        <dbReference type="ARBA" id="ARBA00023180"/>
    </source>
</evidence>
<dbReference type="Gramene" id="OGLUM08G06260.1">
    <property type="protein sequence ID" value="OGLUM08G06260.1"/>
    <property type="gene ID" value="OGLUM08G06260"/>
</dbReference>
<dbReference type="Gene3D" id="3.80.10.10">
    <property type="entry name" value="Ribonuclease Inhibitor"/>
    <property type="match status" value="1"/>
</dbReference>
<reference evidence="11" key="1">
    <citation type="submission" date="2015-04" db="UniProtKB">
        <authorList>
            <consortium name="EnsemblPlants"/>
        </authorList>
    </citation>
    <scope>IDENTIFICATION</scope>
</reference>
<comment type="catalytic activity">
    <reaction evidence="10">
        <text>L-seryl-[protein] + ATP = O-phospho-L-seryl-[protein] + ADP + H(+)</text>
        <dbReference type="Rhea" id="RHEA:17989"/>
        <dbReference type="Rhea" id="RHEA-COMP:9863"/>
        <dbReference type="Rhea" id="RHEA-COMP:11604"/>
        <dbReference type="ChEBI" id="CHEBI:15378"/>
        <dbReference type="ChEBI" id="CHEBI:29999"/>
        <dbReference type="ChEBI" id="CHEBI:30616"/>
        <dbReference type="ChEBI" id="CHEBI:83421"/>
        <dbReference type="ChEBI" id="CHEBI:456216"/>
        <dbReference type="EC" id="2.7.11.1"/>
    </reaction>
</comment>
<dbReference type="EnsemblPlants" id="OGLUM08G06260.1">
    <property type="protein sequence ID" value="OGLUM08G06260.1"/>
    <property type="gene ID" value="OGLUM08G06260"/>
</dbReference>
<comment type="catalytic activity">
    <reaction evidence="9">
        <text>L-threonyl-[protein] + ATP = O-phospho-L-threonyl-[protein] + ADP + H(+)</text>
        <dbReference type="Rhea" id="RHEA:46608"/>
        <dbReference type="Rhea" id="RHEA-COMP:11060"/>
        <dbReference type="Rhea" id="RHEA-COMP:11605"/>
        <dbReference type="ChEBI" id="CHEBI:15378"/>
        <dbReference type="ChEBI" id="CHEBI:30013"/>
        <dbReference type="ChEBI" id="CHEBI:30616"/>
        <dbReference type="ChEBI" id="CHEBI:61977"/>
        <dbReference type="ChEBI" id="CHEBI:456216"/>
        <dbReference type="EC" id="2.7.11.1"/>
    </reaction>
</comment>
<dbReference type="AlphaFoldDB" id="A0A0E0AS19"/>
<evidence type="ECO:0000256" key="3">
    <source>
        <dbReference type="ARBA" id="ARBA00022614"/>
    </source>
</evidence>
<sequence length="115" mass="12598">MCIIIDKLNVSLLVQLCRYIDSCGLSGDLPLTLSKLKNLRVLRASDNDFTGKIPDYIGNLSNLEELKLQGNKIEGPIPASLSKLVKLNSLYALPVTLATLGLWETPVNPAKLQHI</sequence>
<protein>
    <recommendedName>
        <fullName evidence="1">non-specific serine/threonine protein kinase</fullName>
        <ecNumber evidence="1">2.7.11.1</ecNumber>
    </recommendedName>
</protein>
<evidence type="ECO:0000313" key="12">
    <source>
        <dbReference type="Proteomes" id="UP000026961"/>
    </source>
</evidence>
<keyword evidence="12" id="KW-1185">Reference proteome</keyword>
<keyword evidence="8" id="KW-0325">Glycoprotein</keyword>
<dbReference type="SUPFAM" id="SSF52058">
    <property type="entry name" value="L domain-like"/>
    <property type="match status" value="1"/>
</dbReference>
<evidence type="ECO:0000256" key="7">
    <source>
        <dbReference type="ARBA" id="ARBA00022777"/>
    </source>
</evidence>
<dbReference type="HOGENOM" id="CLU_169917_0_0_1"/>